<accession>A0A7U4QKX8</accession>
<feature type="binding site" evidence="15">
    <location>
        <position position="194"/>
    </location>
    <ligand>
        <name>NADP(+)</name>
        <dbReference type="ChEBI" id="CHEBI:58349"/>
    </ligand>
</feature>
<dbReference type="PROSITE" id="PS00903">
    <property type="entry name" value="CYT_DCMP_DEAMINASES_1"/>
    <property type="match status" value="1"/>
</dbReference>
<dbReference type="NCBIfam" id="TIGR00227">
    <property type="entry name" value="ribD_Cterm"/>
    <property type="match status" value="1"/>
</dbReference>
<dbReference type="KEGG" id="daw:HS1_001431"/>
<dbReference type="InterPro" id="IPR002125">
    <property type="entry name" value="CMP_dCMP_dom"/>
</dbReference>
<dbReference type="InterPro" id="IPR016193">
    <property type="entry name" value="Cytidine_deaminase-like"/>
</dbReference>
<evidence type="ECO:0000256" key="3">
    <source>
        <dbReference type="ARBA" id="ARBA00004910"/>
    </source>
</evidence>
<evidence type="ECO:0000313" key="19">
    <source>
        <dbReference type="Proteomes" id="UP000070560"/>
    </source>
</evidence>
<keyword evidence="19" id="KW-1185">Reference proteome</keyword>
<dbReference type="AlphaFoldDB" id="A0A7U4QKX8"/>
<dbReference type="GO" id="GO:0050661">
    <property type="term" value="F:NADP binding"/>
    <property type="evidence" value="ECO:0007669"/>
    <property type="project" value="InterPro"/>
</dbReference>
<dbReference type="EC" id="1.1.1.193" evidence="13"/>
<dbReference type="PIRSF" id="PIRSF006769">
    <property type="entry name" value="RibD"/>
    <property type="match status" value="1"/>
</dbReference>
<evidence type="ECO:0000256" key="8">
    <source>
        <dbReference type="ARBA" id="ARBA00022801"/>
    </source>
</evidence>
<dbReference type="EC" id="3.5.4.26" evidence="13"/>
<dbReference type="InterPro" id="IPR024072">
    <property type="entry name" value="DHFR-like_dom_sf"/>
</dbReference>
<comment type="pathway">
    <text evidence="3 13">Cofactor biosynthesis; riboflavin biosynthesis; 5-amino-6-(D-ribitylamino)uracil from GTP: step 3/4.</text>
</comment>
<dbReference type="GO" id="GO:0008835">
    <property type="term" value="F:diaminohydroxyphosphoribosylaminopyrimidine deaminase activity"/>
    <property type="evidence" value="ECO:0007669"/>
    <property type="project" value="UniProtKB-EC"/>
</dbReference>
<keyword evidence="11 13" id="KW-0560">Oxidoreductase</keyword>
<dbReference type="PANTHER" id="PTHR38011">
    <property type="entry name" value="DIHYDROFOLATE REDUCTASE FAMILY PROTEIN (AFU_ORTHOLOGUE AFUA_8G06820)"/>
    <property type="match status" value="1"/>
</dbReference>
<proteinExistence type="inferred from homology"/>
<feature type="binding site" evidence="15">
    <location>
        <position position="217"/>
    </location>
    <ligand>
        <name>NADP(+)</name>
        <dbReference type="ChEBI" id="CHEBI:58349"/>
    </ligand>
</feature>
<protein>
    <recommendedName>
        <fullName evidence="13">Riboflavin biosynthesis protein RibD</fullName>
    </recommendedName>
    <domain>
        <recommendedName>
            <fullName evidence="13">Diaminohydroxyphosphoribosylaminopyrimidine deaminase</fullName>
            <shortName evidence="13">DRAP deaminase</shortName>
            <ecNumber evidence="13">3.5.4.26</ecNumber>
        </recommendedName>
        <alternativeName>
            <fullName evidence="13">Riboflavin-specific deaminase</fullName>
        </alternativeName>
    </domain>
    <domain>
        <recommendedName>
            <fullName evidence="13">5-amino-6-(5-phosphoribosylamino)uracil reductase</fullName>
            <ecNumber evidence="13">1.1.1.193</ecNumber>
        </recommendedName>
        <alternativeName>
            <fullName evidence="13">HTP reductase</fullName>
        </alternativeName>
    </domain>
</protein>
<feature type="binding site" evidence="15">
    <location>
        <position position="289"/>
    </location>
    <ligand>
        <name>substrate</name>
    </ligand>
</feature>
<feature type="binding site" evidence="15">
    <location>
        <position position="201"/>
    </location>
    <ligand>
        <name>substrate</name>
    </ligand>
</feature>
<feature type="binding site" evidence="15">
    <location>
        <position position="190"/>
    </location>
    <ligand>
        <name>NADP(+)</name>
        <dbReference type="ChEBI" id="CHEBI:58349"/>
    </ligand>
</feature>
<comment type="function">
    <text evidence="1 13">Converts 2,5-diamino-6-(ribosylamino)-4(3h)-pyrimidinone 5'-phosphate into 5-amino-6-(ribosylamino)-2,4(1h,3h)-pyrimidinedione 5'-phosphate.</text>
</comment>
<evidence type="ECO:0000256" key="1">
    <source>
        <dbReference type="ARBA" id="ARBA00002151"/>
    </source>
</evidence>
<comment type="catalytic activity">
    <reaction evidence="13">
        <text>2,5-diamino-6-hydroxy-4-(5-phosphoribosylamino)-pyrimidine + H2O + H(+) = 5-amino-6-(5-phospho-D-ribosylamino)uracil + NH4(+)</text>
        <dbReference type="Rhea" id="RHEA:21868"/>
        <dbReference type="ChEBI" id="CHEBI:15377"/>
        <dbReference type="ChEBI" id="CHEBI:15378"/>
        <dbReference type="ChEBI" id="CHEBI:28938"/>
        <dbReference type="ChEBI" id="CHEBI:58453"/>
        <dbReference type="ChEBI" id="CHEBI:58614"/>
        <dbReference type="EC" id="3.5.4.26"/>
    </reaction>
</comment>
<dbReference type="UniPathway" id="UPA00275">
    <property type="reaction ID" value="UER00401"/>
</dbReference>
<dbReference type="GO" id="GO:0008270">
    <property type="term" value="F:zinc ion binding"/>
    <property type="evidence" value="ECO:0007669"/>
    <property type="project" value="InterPro"/>
</dbReference>
<dbReference type="InterPro" id="IPR004794">
    <property type="entry name" value="Eubact_RibD"/>
</dbReference>
<feature type="binding site" evidence="15">
    <location>
        <position position="164"/>
    </location>
    <ligand>
        <name>NADP(+)</name>
        <dbReference type="ChEBI" id="CHEBI:58349"/>
    </ligand>
</feature>
<dbReference type="SUPFAM" id="SSF53597">
    <property type="entry name" value="Dihydrofolate reductase-like"/>
    <property type="match status" value="1"/>
</dbReference>
<dbReference type="InterPro" id="IPR002734">
    <property type="entry name" value="RibDG_C"/>
</dbReference>
<dbReference type="SUPFAM" id="SSF53927">
    <property type="entry name" value="Cytidine deaminase-like"/>
    <property type="match status" value="1"/>
</dbReference>
<evidence type="ECO:0000256" key="13">
    <source>
        <dbReference type="PIRNR" id="PIRNR006769"/>
    </source>
</evidence>
<dbReference type="Gene3D" id="3.40.140.10">
    <property type="entry name" value="Cytidine Deaminase, domain 2"/>
    <property type="match status" value="1"/>
</dbReference>
<evidence type="ECO:0000256" key="12">
    <source>
        <dbReference type="ARBA" id="ARBA00023268"/>
    </source>
</evidence>
<comment type="catalytic activity">
    <reaction evidence="13">
        <text>5-amino-6-(5-phospho-D-ribitylamino)uracil + NADP(+) = 5-amino-6-(5-phospho-D-ribosylamino)uracil + NADPH + H(+)</text>
        <dbReference type="Rhea" id="RHEA:17845"/>
        <dbReference type="ChEBI" id="CHEBI:15378"/>
        <dbReference type="ChEBI" id="CHEBI:57783"/>
        <dbReference type="ChEBI" id="CHEBI:58349"/>
        <dbReference type="ChEBI" id="CHEBI:58421"/>
        <dbReference type="ChEBI" id="CHEBI:58453"/>
        <dbReference type="EC" id="1.1.1.193"/>
    </reaction>
</comment>
<keyword evidence="9 13" id="KW-0862">Zinc</keyword>
<evidence type="ECO:0000256" key="15">
    <source>
        <dbReference type="PIRSR" id="PIRSR006769-2"/>
    </source>
</evidence>
<evidence type="ECO:0000256" key="9">
    <source>
        <dbReference type="ARBA" id="ARBA00022833"/>
    </source>
</evidence>
<evidence type="ECO:0000256" key="6">
    <source>
        <dbReference type="ARBA" id="ARBA00022619"/>
    </source>
</evidence>
<feature type="binding site" evidence="15">
    <location>
        <position position="148"/>
    </location>
    <ligand>
        <name>NADP(+)</name>
        <dbReference type="ChEBI" id="CHEBI:58349"/>
    </ligand>
</feature>
<feature type="binding site" evidence="16">
    <location>
        <position position="78"/>
    </location>
    <ligand>
        <name>Zn(2+)</name>
        <dbReference type="ChEBI" id="CHEBI:29105"/>
        <note>catalytic</note>
    </ligand>
</feature>
<comment type="similarity">
    <text evidence="5 13">In the C-terminal section; belongs to the HTP reductase family.</text>
</comment>
<comment type="cofactor">
    <cofactor evidence="13 16">
        <name>Zn(2+)</name>
        <dbReference type="ChEBI" id="CHEBI:29105"/>
    </cofactor>
    <text evidence="13 16">Binds 1 zinc ion.</text>
</comment>
<dbReference type="PANTHER" id="PTHR38011:SF7">
    <property type="entry name" value="2,5-DIAMINO-6-RIBOSYLAMINO-4(3H)-PYRIMIDINONE 5'-PHOSPHATE REDUCTASE"/>
    <property type="match status" value="1"/>
</dbReference>
<dbReference type="InterPro" id="IPR016192">
    <property type="entry name" value="APOBEC/CMP_deaminase_Zn-bd"/>
</dbReference>
<dbReference type="NCBIfam" id="TIGR00326">
    <property type="entry name" value="eubact_ribD"/>
    <property type="match status" value="1"/>
</dbReference>
<dbReference type="GO" id="GO:0008703">
    <property type="term" value="F:5-amino-6-(5-phosphoribosylamino)uracil reductase activity"/>
    <property type="evidence" value="ECO:0007669"/>
    <property type="project" value="UniProtKB-EC"/>
</dbReference>
<dbReference type="FunFam" id="3.40.140.10:FF:000025">
    <property type="entry name" value="Riboflavin biosynthesis protein RibD"/>
    <property type="match status" value="1"/>
</dbReference>
<name>A0A7U4QKX8_DESA2</name>
<feature type="binding site" evidence="16">
    <location>
        <position position="69"/>
    </location>
    <ligand>
        <name>Zn(2+)</name>
        <dbReference type="ChEBI" id="CHEBI:29105"/>
        <note>catalytic</note>
    </ligand>
</feature>
<keyword evidence="10 13" id="KW-0521">NADP</keyword>
<evidence type="ECO:0000256" key="5">
    <source>
        <dbReference type="ARBA" id="ARBA00007417"/>
    </source>
</evidence>
<dbReference type="Gene3D" id="3.40.430.10">
    <property type="entry name" value="Dihydrofolate Reductase, subunit A"/>
    <property type="match status" value="1"/>
</dbReference>
<dbReference type="EMBL" id="CP013015">
    <property type="protein sequence ID" value="AMM41233.1"/>
    <property type="molecule type" value="Genomic_DNA"/>
</dbReference>
<keyword evidence="6 13" id="KW-0686">Riboflavin biosynthesis</keyword>
<evidence type="ECO:0000259" key="17">
    <source>
        <dbReference type="PROSITE" id="PS51747"/>
    </source>
</evidence>
<dbReference type="OrthoDB" id="9800865at2"/>
<feature type="domain" description="CMP/dCMP-type deaminase" evidence="17">
    <location>
        <begin position="1"/>
        <end position="117"/>
    </location>
</feature>
<evidence type="ECO:0000256" key="10">
    <source>
        <dbReference type="ARBA" id="ARBA00022857"/>
    </source>
</evidence>
<comment type="similarity">
    <text evidence="4 13">In the N-terminal section; belongs to the cytidine and deoxycytidylate deaminase family.</text>
</comment>
<gene>
    <name evidence="18" type="ORF">HS1_001431</name>
</gene>
<evidence type="ECO:0000256" key="2">
    <source>
        <dbReference type="ARBA" id="ARBA00004882"/>
    </source>
</evidence>
<organism evidence="18 19">
    <name type="scientific">Desulfofervidus auxilii</name>
    <dbReference type="NCBI Taxonomy" id="1621989"/>
    <lineage>
        <taxon>Bacteria</taxon>
        <taxon>Pseudomonadati</taxon>
        <taxon>Thermodesulfobacteriota</taxon>
        <taxon>Candidatus Desulfofervidia</taxon>
        <taxon>Candidatus Desulfofervidales</taxon>
        <taxon>Candidatus Desulfofervidaceae</taxon>
        <taxon>Candidatus Desulfofervidus</taxon>
    </lineage>
</organism>
<dbReference type="Proteomes" id="UP000070560">
    <property type="component" value="Chromosome"/>
</dbReference>
<feature type="active site" description="Proton donor" evidence="14">
    <location>
        <position position="46"/>
    </location>
</feature>
<dbReference type="InterPro" id="IPR011549">
    <property type="entry name" value="RibD_C"/>
</dbReference>
<feature type="binding site" evidence="15">
    <location>
        <position position="178"/>
    </location>
    <ligand>
        <name>substrate</name>
    </ligand>
</feature>
<dbReference type="InterPro" id="IPR050765">
    <property type="entry name" value="Riboflavin_Biosynth_HTPR"/>
</dbReference>
<feature type="binding site" evidence="15">
    <location>
        <position position="198"/>
    </location>
    <ligand>
        <name>substrate</name>
    </ligand>
</feature>
<dbReference type="CDD" id="cd01284">
    <property type="entry name" value="Riboflavin_deaminase-reductase"/>
    <property type="match status" value="1"/>
</dbReference>
<comment type="pathway">
    <text evidence="2 13">Cofactor biosynthesis; riboflavin biosynthesis; 5-amino-6-(D-ribitylamino)uracil from GTP: step 2/4.</text>
</comment>
<keyword evidence="7 13" id="KW-0479">Metal-binding</keyword>
<dbReference type="GO" id="GO:0009231">
    <property type="term" value="P:riboflavin biosynthetic process"/>
    <property type="evidence" value="ECO:0007669"/>
    <property type="project" value="UniProtKB-UniPathway"/>
</dbReference>
<evidence type="ECO:0000313" key="18">
    <source>
        <dbReference type="EMBL" id="AMM41233.1"/>
    </source>
</evidence>
<evidence type="ECO:0000256" key="11">
    <source>
        <dbReference type="ARBA" id="ARBA00023002"/>
    </source>
</evidence>
<evidence type="ECO:0000256" key="16">
    <source>
        <dbReference type="PIRSR" id="PIRSR006769-3"/>
    </source>
</evidence>
<dbReference type="Pfam" id="PF00383">
    <property type="entry name" value="dCMP_cyt_deam_1"/>
    <property type="match status" value="1"/>
</dbReference>
<keyword evidence="12" id="KW-0511">Multifunctional enzyme</keyword>
<evidence type="ECO:0000256" key="14">
    <source>
        <dbReference type="PIRSR" id="PIRSR006769-1"/>
    </source>
</evidence>
<dbReference type="Pfam" id="PF01872">
    <property type="entry name" value="RibD_C"/>
    <property type="match status" value="1"/>
</dbReference>
<feature type="binding site" evidence="16">
    <location>
        <position position="44"/>
    </location>
    <ligand>
        <name>Zn(2+)</name>
        <dbReference type="ChEBI" id="CHEBI:29105"/>
        <note>catalytic</note>
    </ligand>
</feature>
<keyword evidence="8 13" id="KW-0378">Hydrolase</keyword>
<sequence>MRRALKLARRALGRTSPNPLVGAVIVKNNQIIGEGYHHKAGLPHAEVEAIKAAGTKARGADLYVTLEPCNHYGRTPPCTEAILKAGIRRVFVGMRDPNPYVKGRGVEYLRSQGIEVETGILQNECRDLNEVYIKYITTGLPFVSLKLAATLDGKITLGSTEDKWITNEKSRRFVHHLRDIHDAILVGINTVIKDDPFLTTRLPRKKGKDPVRIILDTHLRIPLEAKVLHLNSLSPTIIVTSLAAPFEKIRALQKLGAEVLQISSENDRLSLLELLKILGKKKITSLLVEGGAQVATSFFNKGLVNKVYFFYAPKIAGKGNLSLVGALNKGIFLKNISWRRFDNDILVIGYPEKT</sequence>
<reference evidence="18 19" key="1">
    <citation type="submission" date="2015-10" db="EMBL/GenBank/DDBJ databases">
        <title>Candidatus Desulfofervidus auxilii, a hydrogenotrophic sulfate-reducing bacterium involved in the thermophilic anaerobic oxidation of methane.</title>
        <authorList>
            <person name="Krukenberg V."/>
            <person name="Richter M."/>
            <person name="Wegener G."/>
        </authorList>
    </citation>
    <scope>NUCLEOTIDE SEQUENCE [LARGE SCALE GENOMIC DNA]</scope>
    <source>
        <strain evidence="18 19">HS1</strain>
    </source>
</reference>
<dbReference type="PROSITE" id="PS51747">
    <property type="entry name" value="CYT_DCMP_DEAMINASES_2"/>
    <property type="match status" value="1"/>
</dbReference>
<feature type="binding site" evidence="15">
    <location>
        <begin position="291"/>
        <end position="297"/>
    </location>
    <ligand>
        <name>NADP(+)</name>
        <dbReference type="ChEBI" id="CHEBI:58349"/>
    </ligand>
</feature>
<evidence type="ECO:0000256" key="4">
    <source>
        <dbReference type="ARBA" id="ARBA00005259"/>
    </source>
</evidence>
<evidence type="ECO:0000256" key="7">
    <source>
        <dbReference type="ARBA" id="ARBA00022723"/>
    </source>
</evidence>